<evidence type="ECO:0000256" key="2">
    <source>
        <dbReference type="SAM" id="SignalP"/>
    </source>
</evidence>
<dbReference type="EMBL" id="HACM01011225">
    <property type="protein sequence ID" value="CRZ11667.1"/>
    <property type="molecule type" value="Transcribed_RNA"/>
</dbReference>
<accession>A0A0H5RDM5</accession>
<evidence type="ECO:0000313" key="3">
    <source>
        <dbReference type="EMBL" id="CRZ11667.1"/>
    </source>
</evidence>
<keyword evidence="2" id="KW-0732">Signal</keyword>
<name>A0A0H5RDM5_9EUKA</name>
<keyword evidence="1" id="KW-0472">Membrane</keyword>
<keyword evidence="1" id="KW-1133">Transmembrane helix</keyword>
<feature type="chain" id="PRO_5005223171" evidence="2">
    <location>
        <begin position="19"/>
        <end position="99"/>
    </location>
</feature>
<sequence length="99" mass="10958">MTDFLGIALVLIIPFGYAGTTCGRSHGHNPESGSDPQWHVYLTAIVSSMLVPFVSFLGMLAVKFFRVNAKTSLPIQKLLKCHIRNQAYILNQAIHMVLT</sequence>
<keyword evidence="1" id="KW-0812">Transmembrane</keyword>
<feature type="transmembrane region" description="Helical" evidence="1">
    <location>
        <begin position="42"/>
        <end position="62"/>
    </location>
</feature>
<proteinExistence type="predicted"/>
<feature type="signal peptide" evidence="2">
    <location>
        <begin position="1"/>
        <end position="18"/>
    </location>
</feature>
<protein>
    <submittedName>
        <fullName evidence="3">Uncharacterized protein</fullName>
    </submittedName>
</protein>
<organism evidence="3">
    <name type="scientific">Spongospora subterranea</name>
    <dbReference type="NCBI Taxonomy" id="70186"/>
    <lineage>
        <taxon>Eukaryota</taxon>
        <taxon>Sar</taxon>
        <taxon>Rhizaria</taxon>
        <taxon>Endomyxa</taxon>
        <taxon>Phytomyxea</taxon>
        <taxon>Plasmodiophorida</taxon>
        <taxon>Plasmodiophoridae</taxon>
        <taxon>Spongospora</taxon>
    </lineage>
</organism>
<evidence type="ECO:0000256" key="1">
    <source>
        <dbReference type="SAM" id="Phobius"/>
    </source>
</evidence>
<dbReference type="AlphaFoldDB" id="A0A0H5RDM5"/>
<reference evidence="3" key="1">
    <citation type="submission" date="2015-04" db="EMBL/GenBank/DDBJ databases">
        <title>The genome sequence of the plant pathogenic Rhizarian Plasmodiophora brassicae reveals insights in its biotrophic life cycle and the origin of chitin synthesis.</title>
        <authorList>
            <person name="Schwelm A."/>
            <person name="Fogelqvist J."/>
            <person name="Knaust A."/>
            <person name="Julke S."/>
            <person name="Lilja T."/>
            <person name="Dhandapani V."/>
            <person name="Bonilla-Rosso G."/>
            <person name="Karlsson M."/>
            <person name="Shevchenko A."/>
            <person name="Choi S.R."/>
            <person name="Kim H.G."/>
            <person name="Park J.Y."/>
            <person name="Lim Y.P."/>
            <person name="Ludwig-Muller J."/>
            <person name="Dixelius C."/>
        </authorList>
    </citation>
    <scope>NUCLEOTIDE SEQUENCE</scope>
    <source>
        <tissue evidence="3">Potato root galls</tissue>
    </source>
</reference>